<evidence type="ECO:0000259" key="11">
    <source>
        <dbReference type="PROSITE" id="PS51412"/>
    </source>
</evidence>
<evidence type="ECO:0000313" key="13">
    <source>
        <dbReference type="Proteomes" id="UP001174136"/>
    </source>
</evidence>
<dbReference type="InterPro" id="IPR020864">
    <property type="entry name" value="MACPF"/>
</dbReference>
<dbReference type="AlphaFoldDB" id="A0AA47MVV0"/>
<evidence type="ECO:0000256" key="6">
    <source>
        <dbReference type="ARBA" id="ARBA00023136"/>
    </source>
</evidence>
<feature type="chain" id="PRO_5041446774" evidence="9">
    <location>
        <begin position="24"/>
        <end position="1183"/>
    </location>
</feature>
<feature type="region of interest" description="Disordered" evidence="8">
    <location>
        <begin position="515"/>
        <end position="534"/>
    </location>
</feature>
<dbReference type="InterPro" id="IPR036397">
    <property type="entry name" value="RNaseH_sf"/>
</dbReference>
<keyword evidence="13" id="KW-1185">Reference proteome</keyword>
<dbReference type="GO" id="GO:0016020">
    <property type="term" value="C:membrane"/>
    <property type="evidence" value="ECO:0007669"/>
    <property type="project" value="UniProtKB-SubCell"/>
</dbReference>
<evidence type="ECO:0000256" key="4">
    <source>
        <dbReference type="ARBA" id="ARBA00022525"/>
    </source>
</evidence>
<dbReference type="InterPro" id="IPR000008">
    <property type="entry name" value="C2_dom"/>
</dbReference>
<feature type="domain" description="C2" evidence="10">
    <location>
        <begin position="1041"/>
        <end position="1162"/>
    </location>
</feature>
<evidence type="ECO:0000259" key="10">
    <source>
        <dbReference type="PROSITE" id="PS50004"/>
    </source>
</evidence>
<dbReference type="GO" id="GO:0031640">
    <property type="term" value="P:killing of cells of another organism"/>
    <property type="evidence" value="ECO:0007669"/>
    <property type="project" value="UniProtKB-KW"/>
</dbReference>
<dbReference type="PROSITE" id="PS50004">
    <property type="entry name" value="C2"/>
    <property type="match status" value="2"/>
</dbReference>
<comment type="subcellular location">
    <subcellularLocation>
        <location evidence="1">Membrane</location>
    </subcellularLocation>
    <subcellularLocation>
        <location evidence="2">Secreted</location>
    </subcellularLocation>
</comment>
<dbReference type="Proteomes" id="UP001174136">
    <property type="component" value="Unassembled WGS sequence"/>
</dbReference>
<dbReference type="PANTHER" id="PTHR46096:SF1">
    <property type="entry name" value="PERFORIN 1.5"/>
    <property type="match status" value="1"/>
</dbReference>
<dbReference type="SMART" id="SM00457">
    <property type="entry name" value="MACPF"/>
    <property type="match status" value="2"/>
</dbReference>
<keyword evidence="5" id="KW-0204">Cytolysis</keyword>
<dbReference type="InterPro" id="IPR035892">
    <property type="entry name" value="C2_domain_sf"/>
</dbReference>
<dbReference type="GO" id="GO:0001913">
    <property type="term" value="P:T cell mediated cytotoxicity"/>
    <property type="evidence" value="ECO:0007669"/>
    <property type="project" value="TreeGrafter"/>
</dbReference>
<organism evidence="12 13">
    <name type="scientific">Merluccius polli</name>
    <name type="common">Benguela hake</name>
    <name type="synonym">Merluccius cadenati</name>
    <dbReference type="NCBI Taxonomy" id="89951"/>
    <lineage>
        <taxon>Eukaryota</taxon>
        <taxon>Metazoa</taxon>
        <taxon>Chordata</taxon>
        <taxon>Craniata</taxon>
        <taxon>Vertebrata</taxon>
        <taxon>Euteleostomi</taxon>
        <taxon>Actinopterygii</taxon>
        <taxon>Neopterygii</taxon>
        <taxon>Teleostei</taxon>
        <taxon>Neoteleostei</taxon>
        <taxon>Acanthomorphata</taxon>
        <taxon>Zeiogadaria</taxon>
        <taxon>Gadariae</taxon>
        <taxon>Gadiformes</taxon>
        <taxon>Gadoidei</taxon>
        <taxon>Merlucciidae</taxon>
        <taxon>Merluccius</taxon>
    </lineage>
</organism>
<proteinExistence type="inferred from homology"/>
<keyword evidence="9" id="KW-0732">Signal</keyword>
<evidence type="ECO:0000256" key="7">
    <source>
        <dbReference type="ARBA" id="ARBA00023157"/>
    </source>
</evidence>
<dbReference type="Pfam" id="PF01823">
    <property type="entry name" value="MACPF"/>
    <property type="match status" value="2"/>
</dbReference>
<evidence type="ECO:0000256" key="5">
    <source>
        <dbReference type="ARBA" id="ARBA00022852"/>
    </source>
</evidence>
<dbReference type="Pfam" id="PF00168">
    <property type="entry name" value="C2"/>
    <property type="match status" value="2"/>
</dbReference>
<accession>A0AA47MVV0</accession>
<feature type="signal peptide" evidence="9">
    <location>
        <begin position="1"/>
        <end position="23"/>
    </location>
</feature>
<feature type="domain" description="C2" evidence="10">
    <location>
        <begin position="527"/>
        <end position="641"/>
    </location>
</feature>
<comment type="caution">
    <text evidence="12">The sequence shown here is derived from an EMBL/GenBank/DDBJ whole genome shotgun (WGS) entry which is preliminary data.</text>
</comment>
<name>A0AA47MVV0_MERPO</name>
<dbReference type="InterPro" id="IPR052784">
    <property type="entry name" value="Perforin-1_pore-forming"/>
</dbReference>
<reference evidence="12" key="1">
    <citation type="journal article" date="2023" name="Front. Mar. Sci.">
        <title>A new Merluccius polli reference genome to investigate the effects of global change in West African waters.</title>
        <authorList>
            <person name="Mateo J.L."/>
            <person name="Blanco-Fernandez C."/>
            <person name="Garcia-Vazquez E."/>
            <person name="Machado-Schiaffino G."/>
        </authorList>
    </citation>
    <scope>NUCLEOTIDE SEQUENCE</scope>
    <source>
        <strain evidence="12">C29</strain>
        <tissue evidence="12">Fin</tissue>
    </source>
</reference>
<dbReference type="GO" id="GO:0051607">
    <property type="term" value="P:defense response to virus"/>
    <property type="evidence" value="ECO:0007669"/>
    <property type="project" value="TreeGrafter"/>
</dbReference>
<comment type="similarity">
    <text evidence="3">Belongs to the complement C6/C7/C8/C9 family.</text>
</comment>
<keyword evidence="6" id="KW-0472">Membrane</keyword>
<feature type="domain" description="MACPF" evidence="11">
    <location>
        <begin position="694"/>
        <end position="1040"/>
    </location>
</feature>
<dbReference type="Gene3D" id="3.30.420.10">
    <property type="entry name" value="Ribonuclease H-like superfamily/Ribonuclease H"/>
    <property type="match status" value="1"/>
</dbReference>
<dbReference type="InterPro" id="IPR020863">
    <property type="entry name" value="MACPF_CS"/>
</dbReference>
<dbReference type="PROSITE" id="PS00279">
    <property type="entry name" value="MACPF_1"/>
    <property type="match status" value="2"/>
</dbReference>
<feature type="domain" description="MACPF" evidence="11">
    <location>
        <begin position="184"/>
        <end position="526"/>
    </location>
</feature>
<dbReference type="EMBL" id="JAOPHQ010002371">
    <property type="protein sequence ID" value="KAK0147071.1"/>
    <property type="molecule type" value="Genomic_DNA"/>
</dbReference>
<protein>
    <submittedName>
        <fullName evidence="12">Perforin-1</fullName>
    </submittedName>
</protein>
<dbReference type="GO" id="GO:0001771">
    <property type="term" value="P:immunological synapse formation"/>
    <property type="evidence" value="ECO:0007669"/>
    <property type="project" value="TreeGrafter"/>
</dbReference>
<dbReference type="Gene3D" id="2.60.40.150">
    <property type="entry name" value="C2 domain"/>
    <property type="match status" value="2"/>
</dbReference>
<evidence type="ECO:0000256" key="9">
    <source>
        <dbReference type="SAM" id="SignalP"/>
    </source>
</evidence>
<dbReference type="Pfam" id="PF13358">
    <property type="entry name" value="DDE_3"/>
    <property type="match status" value="1"/>
</dbReference>
<sequence>MVWGIFSWYTLGLLVPIEHRVKATDYLSIVADHVHPFMTTVYPSSDGYFQQDNAPCHKARIISDWFLEHDNEFTVLKWPPQSPDLNPIEHLWDVVEREIRIMDVQPTNLQQLRDAIMSIWTKLSEECFQYLVESVPRRIKAVLKAKGVQPVTMGAGGLQIRRFFLLASVFALLLPEVEGCRVGQESECEKAPFIPGHNLAGEGFDVVRMRRTGKYIINVNAPLSDNRTCMLCPKRFHAGQVERLPAAVFDWRLLSYSSKHLTSTLYHSVDSLLRNSSSMVNNDWGADLSLGRAVVAGSRSDMAKFARSQRNLDKVTFAIHEISSTYYSYRLADHPQLSTEFSNHLKRLRETSGSPQNRALYRRLIDMYGTHYIHKLILGGKVKRVTAFRTCLATLNGFSDSMIKNCLDIKMRMSLGFLLADASSNECDDLLEGNLDMGFYQEFMTHKIEVTGGERHFLDSLHNQEPLESYHSWLHSLHDNPDVVSYTIFPLHHLVEDQEVKKNLKNFITDYIKEHQDQEDHPGSKNCPSTPNRDHNCCPLRAGRGALKLEIRRAADLWGDRFGYTDAYVKIFYKGINKETTMVLDDNNPVWNAMYDFGSVELGNKLQLEVWDSDPNNDDFLGSCWVFAERGTHSMRCELDYGVLYFSYTTKCDPHLTGYRLTMAAGGLQIRRFFLLASVFALLLPEVEGCRVGQESECEKAPFVPGHNLAGEGFDVVRMRRTGAYVINVKAHLSDNRTCTLCPNRFHTGQVERLPAAVLDWRPLSRCSKHLSSALHHSVDSLLRSSSSMVNNNWGAGLSLEKVGRAVLGGSRSDMAKFARSQHNLDKATFAIHEISCTYYSYRLADHPQLSTEFSKHLKRLPQTSASPQNRALYRRLIDTYGTHYIHQVQLGGKVKRVTAFRTCLATLKGFSESKIKNCLNIELRMSLGFLPANASFSNKCDDLLKGNLSMGFYQGFMTHKIEVTGGERYFPDILYNEDPSESYHSWMNSLHDNPDVVSYAIFPLHHLVEDQEIKENLKTFITDYIKENQLQEDHLGSKNCSPTPNLDHNCCPLRAGRGTLKLEIHRAASLRADMFTKTDAYVKIFYNDMYEETTTVMDDNNPVWNATYDFGSVELGNQLRFEVWDRDVIYNDMAGRCEVFPERGTHLLSCQLSKGVLYFSYTTKCDPHLTGYRCGRYSPSAE</sequence>
<keyword evidence="7" id="KW-1015">Disulfide bond</keyword>
<evidence type="ECO:0000313" key="12">
    <source>
        <dbReference type="EMBL" id="KAK0147071.1"/>
    </source>
</evidence>
<keyword evidence="4" id="KW-0964">Secreted</keyword>
<evidence type="ECO:0000256" key="8">
    <source>
        <dbReference type="SAM" id="MobiDB-lite"/>
    </source>
</evidence>
<dbReference type="PROSITE" id="PS51412">
    <property type="entry name" value="MACPF_2"/>
    <property type="match status" value="2"/>
</dbReference>
<dbReference type="InterPro" id="IPR038717">
    <property type="entry name" value="Tc1-like_DDE_dom"/>
</dbReference>
<dbReference type="GO" id="GO:0005576">
    <property type="term" value="C:extracellular region"/>
    <property type="evidence" value="ECO:0007669"/>
    <property type="project" value="UniProtKB-SubCell"/>
</dbReference>
<gene>
    <name evidence="12" type="primary">Prf1_0</name>
    <name evidence="12" type="ORF">N1851_013586</name>
</gene>
<dbReference type="SUPFAM" id="SSF49562">
    <property type="entry name" value="C2 domain (Calcium/lipid-binding domain, CaLB)"/>
    <property type="match status" value="2"/>
</dbReference>
<dbReference type="SMART" id="SM00239">
    <property type="entry name" value="C2"/>
    <property type="match status" value="2"/>
</dbReference>
<dbReference type="GO" id="GO:0003676">
    <property type="term" value="F:nucleic acid binding"/>
    <property type="evidence" value="ECO:0007669"/>
    <property type="project" value="InterPro"/>
</dbReference>
<dbReference type="GO" id="GO:0022829">
    <property type="term" value="F:wide pore channel activity"/>
    <property type="evidence" value="ECO:0007669"/>
    <property type="project" value="TreeGrafter"/>
</dbReference>
<evidence type="ECO:0000256" key="2">
    <source>
        <dbReference type="ARBA" id="ARBA00004613"/>
    </source>
</evidence>
<evidence type="ECO:0000256" key="3">
    <source>
        <dbReference type="ARBA" id="ARBA00009214"/>
    </source>
</evidence>
<dbReference type="PANTHER" id="PTHR46096">
    <property type="entry name" value="PERFORIN-1"/>
    <property type="match status" value="1"/>
</dbReference>
<evidence type="ECO:0000256" key="1">
    <source>
        <dbReference type="ARBA" id="ARBA00004370"/>
    </source>
</evidence>